<dbReference type="AlphaFoldDB" id="A0A7W6H0B6"/>
<evidence type="ECO:0000313" key="2">
    <source>
        <dbReference type="Proteomes" id="UP000530268"/>
    </source>
</evidence>
<sequence>MTDLPENPTYDDKVAQTRRRFVHSLNGRLDAILEAMRSTPQPDSGETQTRHIHRLLHDMAGNSAMLELEGIESSIRKGLAIAERVDAARQPLSDTEIKEIETIVEQTRSIATQLEEQY</sequence>
<dbReference type="InterPro" id="IPR036641">
    <property type="entry name" value="HPT_dom_sf"/>
</dbReference>
<dbReference type="RefSeq" id="WP_184566057.1">
    <property type="nucleotide sequence ID" value="NZ_JACIEI010000008.1"/>
</dbReference>
<dbReference type="Proteomes" id="UP000530268">
    <property type="component" value="Unassembled WGS sequence"/>
</dbReference>
<name>A0A7W6H0B6_9RHOB</name>
<accession>A0A7W6H0B6</accession>
<dbReference type="EMBL" id="JACIEI010000008">
    <property type="protein sequence ID" value="MBB3994756.1"/>
    <property type="molecule type" value="Genomic_DNA"/>
</dbReference>
<protein>
    <recommendedName>
        <fullName evidence="3">Hpt domain-containing protein</fullName>
    </recommendedName>
</protein>
<keyword evidence="2" id="KW-1185">Reference proteome</keyword>
<dbReference type="GO" id="GO:0000160">
    <property type="term" value="P:phosphorelay signal transduction system"/>
    <property type="evidence" value="ECO:0007669"/>
    <property type="project" value="InterPro"/>
</dbReference>
<organism evidence="1 2">
    <name type="scientific">Sulfitobacter undariae</name>
    <dbReference type="NCBI Taxonomy" id="1563671"/>
    <lineage>
        <taxon>Bacteria</taxon>
        <taxon>Pseudomonadati</taxon>
        <taxon>Pseudomonadota</taxon>
        <taxon>Alphaproteobacteria</taxon>
        <taxon>Rhodobacterales</taxon>
        <taxon>Roseobacteraceae</taxon>
        <taxon>Sulfitobacter</taxon>
    </lineage>
</organism>
<proteinExistence type="predicted"/>
<dbReference type="SUPFAM" id="SSF47226">
    <property type="entry name" value="Histidine-containing phosphotransfer domain, HPT domain"/>
    <property type="match status" value="1"/>
</dbReference>
<comment type="caution">
    <text evidence="1">The sequence shown here is derived from an EMBL/GenBank/DDBJ whole genome shotgun (WGS) entry which is preliminary data.</text>
</comment>
<gene>
    <name evidence="1" type="ORF">GGR95_002405</name>
</gene>
<reference evidence="1 2" key="1">
    <citation type="submission" date="2020-08" db="EMBL/GenBank/DDBJ databases">
        <title>Genomic Encyclopedia of Type Strains, Phase IV (KMG-IV): sequencing the most valuable type-strain genomes for metagenomic binning, comparative biology and taxonomic classification.</title>
        <authorList>
            <person name="Goeker M."/>
        </authorList>
    </citation>
    <scope>NUCLEOTIDE SEQUENCE [LARGE SCALE GENOMIC DNA]</scope>
    <source>
        <strain evidence="1 2">DSM 102234</strain>
    </source>
</reference>
<dbReference type="Gene3D" id="1.20.120.160">
    <property type="entry name" value="HPT domain"/>
    <property type="match status" value="1"/>
</dbReference>
<evidence type="ECO:0000313" key="1">
    <source>
        <dbReference type="EMBL" id="MBB3994756.1"/>
    </source>
</evidence>
<evidence type="ECO:0008006" key="3">
    <source>
        <dbReference type="Google" id="ProtNLM"/>
    </source>
</evidence>